<evidence type="ECO:0000256" key="4">
    <source>
        <dbReference type="ARBA" id="ARBA00022723"/>
    </source>
</evidence>
<dbReference type="Gene3D" id="3.40.630.10">
    <property type="entry name" value="Zn peptidases"/>
    <property type="match status" value="1"/>
</dbReference>
<feature type="active site" description="Proton acceptor" evidence="7">
    <location>
        <position position="217"/>
    </location>
</feature>
<evidence type="ECO:0000256" key="1">
    <source>
        <dbReference type="ARBA" id="ARBA00006272"/>
    </source>
</evidence>
<gene>
    <name evidence="9" type="ORF">CUN49_14615</name>
</gene>
<keyword evidence="5" id="KW-0378">Hydrolase</keyword>
<evidence type="ECO:0000313" key="9">
    <source>
        <dbReference type="EMBL" id="PJF34646.1"/>
    </source>
</evidence>
<feature type="binding site" evidence="8">
    <location>
        <position position="185"/>
    </location>
    <ligand>
        <name>Zn(2+)</name>
        <dbReference type="ChEBI" id="CHEBI:29105"/>
        <label>2</label>
    </ligand>
</feature>
<feature type="binding site" evidence="8">
    <location>
        <position position="218"/>
    </location>
    <ligand>
        <name>Zn(2+)</name>
        <dbReference type="ChEBI" id="CHEBI:29105"/>
        <label>2</label>
    </ligand>
</feature>
<dbReference type="GO" id="GO:0004177">
    <property type="term" value="F:aminopeptidase activity"/>
    <property type="evidence" value="ECO:0007669"/>
    <property type="project" value="UniProtKB-UniRule"/>
</dbReference>
<dbReference type="SUPFAM" id="SSF53187">
    <property type="entry name" value="Zn-dependent exopeptidases"/>
    <property type="match status" value="1"/>
</dbReference>
<comment type="caution">
    <text evidence="9">The sequence shown here is derived from an EMBL/GenBank/DDBJ whole genome shotgun (WGS) entry which is preliminary data.</text>
</comment>
<dbReference type="GO" id="GO:0006508">
    <property type="term" value="P:proteolysis"/>
    <property type="evidence" value="ECO:0007669"/>
    <property type="project" value="UniProtKB-KW"/>
</dbReference>
<dbReference type="InterPro" id="IPR008007">
    <property type="entry name" value="Peptidase_M42"/>
</dbReference>
<dbReference type="InterPro" id="IPR051464">
    <property type="entry name" value="Peptidase_M42_aminopept"/>
</dbReference>
<feature type="binding site" evidence="8">
    <location>
        <position position="240"/>
    </location>
    <ligand>
        <name>Zn(2+)</name>
        <dbReference type="ChEBI" id="CHEBI:29105"/>
        <label>1</label>
    </ligand>
</feature>
<dbReference type="EMBL" id="PGTM01000314">
    <property type="protein sequence ID" value="PJF34646.1"/>
    <property type="molecule type" value="Genomic_DNA"/>
</dbReference>
<evidence type="ECO:0000313" key="10">
    <source>
        <dbReference type="Proteomes" id="UP000229681"/>
    </source>
</evidence>
<evidence type="ECO:0000256" key="3">
    <source>
        <dbReference type="ARBA" id="ARBA00022670"/>
    </source>
</evidence>
<comment type="similarity">
    <text evidence="1 6">Belongs to the peptidase M42 family.</text>
</comment>
<dbReference type="SUPFAM" id="SSF101821">
    <property type="entry name" value="Aminopeptidase/glucanase lid domain"/>
    <property type="match status" value="1"/>
</dbReference>
<feature type="binding site" evidence="8">
    <location>
        <position position="185"/>
    </location>
    <ligand>
        <name>Zn(2+)</name>
        <dbReference type="ChEBI" id="CHEBI:29105"/>
        <label>1</label>
    </ligand>
</feature>
<organism evidence="9 10">
    <name type="scientific">Candidatus Thermofonsia Clade 1 bacterium</name>
    <dbReference type="NCBI Taxonomy" id="2364210"/>
    <lineage>
        <taxon>Bacteria</taxon>
        <taxon>Bacillati</taxon>
        <taxon>Chloroflexota</taxon>
        <taxon>Candidatus Thermofontia</taxon>
        <taxon>Candidatus Thermofonsia Clade 1</taxon>
    </lineage>
</organism>
<evidence type="ECO:0000256" key="5">
    <source>
        <dbReference type="ARBA" id="ARBA00022801"/>
    </source>
</evidence>
<sequence length="369" mass="39989">MDCEVLTGTVDIKAHLKTLSEVHAPSGYETAAREAILSAWQPLTDAQETSRLGSLVAYKHGSGAEPRRRIMLCAHMDEIGMIVSRIEGAFIRVSSLGGIDSRAIIGKPVLVHTREGALQGVVGALPLSMLSDDQRGRYPSLEEIYIDLGLAAEAVARRVRVGDIVTMNLPLLELQDRRVAGKAMDNRACVAVISACLDALQRMKHSWDVLAVASVQEEVGLHGARAEAYRLNPDIAIALDVTFAPQPNVPSPTFELGSGVPLALGANFHPALFEAIKKTAERLEMSLPIDPVPMASGTDAWAIQISRDGIPTALLSIPTRNMHTTVETVDLRDIERGGRLLAEFIAALDEQFLTEIVWDKPEQTEKKDA</sequence>
<keyword evidence="3" id="KW-0645">Protease</keyword>
<dbReference type="PANTHER" id="PTHR32481:SF6">
    <property type="entry name" value="ENDOGLUCANASE"/>
    <property type="match status" value="1"/>
</dbReference>
<evidence type="ECO:0000256" key="6">
    <source>
        <dbReference type="PIRNR" id="PIRNR001123"/>
    </source>
</evidence>
<comment type="cofactor">
    <cofactor evidence="8">
        <name>a divalent metal cation</name>
        <dbReference type="ChEBI" id="CHEBI:60240"/>
    </cofactor>
    <text evidence="8">Binds 2 divalent metal cations per subunit.</text>
</comment>
<evidence type="ECO:0000256" key="2">
    <source>
        <dbReference type="ARBA" id="ARBA00022438"/>
    </source>
</evidence>
<protein>
    <recommendedName>
        <fullName evidence="11">Aminopeptidase</fullName>
    </recommendedName>
</protein>
<dbReference type="Proteomes" id="UP000229681">
    <property type="component" value="Unassembled WGS sequence"/>
</dbReference>
<dbReference type="Pfam" id="PF05343">
    <property type="entry name" value="Peptidase_M42"/>
    <property type="match status" value="1"/>
</dbReference>
<name>A0A2M8PAS0_9CHLR</name>
<dbReference type="InterPro" id="IPR023367">
    <property type="entry name" value="Peptidase_M42_dom2"/>
</dbReference>
<feature type="binding site" evidence="8">
    <location>
        <position position="323"/>
    </location>
    <ligand>
        <name>Zn(2+)</name>
        <dbReference type="ChEBI" id="CHEBI:29105"/>
        <label>2</label>
    </ligand>
</feature>
<evidence type="ECO:0000256" key="7">
    <source>
        <dbReference type="PIRSR" id="PIRSR001123-1"/>
    </source>
</evidence>
<dbReference type="GO" id="GO:0046872">
    <property type="term" value="F:metal ion binding"/>
    <property type="evidence" value="ECO:0007669"/>
    <property type="project" value="UniProtKB-UniRule"/>
</dbReference>
<accession>A0A2M8PAS0</accession>
<dbReference type="Gene3D" id="2.40.30.40">
    <property type="entry name" value="Peptidase M42, domain 2"/>
    <property type="match status" value="1"/>
</dbReference>
<keyword evidence="2" id="KW-0031">Aminopeptidase</keyword>
<keyword evidence="4 8" id="KW-0479">Metal-binding</keyword>
<evidence type="ECO:0000256" key="8">
    <source>
        <dbReference type="PIRSR" id="PIRSR001123-2"/>
    </source>
</evidence>
<reference evidence="9 10" key="1">
    <citation type="submission" date="2017-11" db="EMBL/GenBank/DDBJ databases">
        <title>Evolution of Phototrophy in the Chloroflexi Phylum Driven by Horizontal Gene Transfer.</title>
        <authorList>
            <person name="Ward L.M."/>
            <person name="Hemp J."/>
            <person name="Shih P.M."/>
            <person name="Mcglynn S.E."/>
            <person name="Fischer W."/>
        </authorList>
    </citation>
    <scope>NUCLEOTIDE SEQUENCE [LARGE SCALE GENOMIC DNA]</scope>
    <source>
        <strain evidence="9">JP3_13</strain>
    </source>
</reference>
<dbReference type="PIRSF" id="PIRSF001123">
    <property type="entry name" value="PepA_GA"/>
    <property type="match status" value="1"/>
</dbReference>
<dbReference type="AlphaFoldDB" id="A0A2M8PAS0"/>
<evidence type="ECO:0008006" key="11">
    <source>
        <dbReference type="Google" id="ProtNLM"/>
    </source>
</evidence>
<proteinExistence type="inferred from homology"/>
<dbReference type="PANTHER" id="PTHR32481">
    <property type="entry name" value="AMINOPEPTIDASE"/>
    <property type="match status" value="1"/>
</dbReference>
<feature type="binding site" evidence="8">
    <location>
        <position position="75"/>
    </location>
    <ligand>
        <name>Zn(2+)</name>
        <dbReference type="ChEBI" id="CHEBI:29105"/>
        <label>1</label>
    </ligand>
</feature>